<name>A0ABM0I1U5_CERSS</name>
<gene>
    <name evidence="4" type="primary">LOC101398305</name>
</gene>
<keyword evidence="1" id="KW-0732">Signal</keyword>
<organism evidence="3 4">
    <name type="scientific">Ceratotherium simum simum</name>
    <name type="common">Southern white rhinoceros</name>
    <dbReference type="NCBI Taxonomy" id="73337"/>
    <lineage>
        <taxon>Eukaryota</taxon>
        <taxon>Metazoa</taxon>
        <taxon>Chordata</taxon>
        <taxon>Craniata</taxon>
        <taxon>Vertebrata</taxon>
        <taxon>Euteleostomi</taxon>
        <taxon>Mammalia</taxon>
        <taxon>Eutheria</taxon>
        <taxon>Laurasiatheria</taxon>
        <taxon>Perissodactyla</taxon>
        <taxon>Rhinocerotidae</taxon>
        <taxon>Ceratotherium</taxon>
    </lineage>
</organism>
<reference evidence="4" key="1">
    <citation type="submission" date="2025-08" db="UniProtKB">
        <authorList>
            <consortium name="RefSeq"/>
        </authorList>
    </citation>
    <scope>IDENTIFICATION</scope>
</reference>
<feature type="signal peptide" evidence="1">
    <location>
        <begin position="1"/>
        <end position="21"/>
    </location>
</feature>
<dbReference type="RefSeq" id="XP_004438495.1">
    <property type="nucleotide sequence ID" value="XM_004438438.2"/>
</dbReference>
<dbReference type="InterPro" id="IPR016054">
    <property type="entry name" value="LY6_UPA_recep-like"/>
</dbReference>
<evidence type="ECO:0000313" key="3">
    <source>
        <dbReference type="Proteomes" id="UP000694910"/>
    </source>
</evidence>
<evidence type="ECO:0000313" key="4">
    <source>
        <dbReference type="RefSeq" id="XP_004438495.1"/>
    </source>
</evidence>
<protein>
    <submittedName>
        <fullName evidence="4">Secreted seminal-vesicle Ly-6 protein 1-like</fullName>
    </submittedName>
</protein>
<evidence type="ECO:0000259" key="2">
    <source>
        <dbReference type="Pfam" id="PF00021"/>
    </source>
</evidence>
<proteinExistence type="predicted"/>
<keyword evidence="3" id="KW-1185">Reference proteome</keyword>
<accession>A0ABM0I1U5</accession>
<evidence type="ECO:0000256" key="1">
    <source>
        <dbReference type="SAM" id="SignalP"/>
    </source>
</evidence>
<sequence>MGKHLLLSLVILSSLLGSLQALQCFHCDRVNANGVCVTGERFCQAKEFQQCYVRKVYEDNIISYGYQGCSSLCSPMMLFNRNVAVDWKCCNNSSLCNKF</sequence>
<dbReference type="GeneID" id="101398305"/>
<dbReference type="Pfam" id="PF00021">
    <property type="entry name" value="UPAR_LY6"/>
    <property type="match status" value="1"/>
</dbReference>
<feature type="chain" id="PRO_5046139638" evidence="1">
    <location>
        <begin position="22"/>
        <end position="99"/>
    </location>
</feature>
<feature type="domain" description="UPAR/Ly6" evidence="2">
    <location>
        <begin position="20"/>
        <end position="98"/>
    </location>
</feature>
<dbReference type="Proteomes" id="UP000694910">
    <property type="component" value="Unplaced"/>
</dbReference>